<comment type="caution">
    <text evidence="2">The sequence shown here is derived from an EMBL/GenBank/DDBJ whole genome shotgun (WGS) entry which is preliminary data.</text>
</comment>
<evidence type="ECO:0000256" key="1">
    <source>
        <dbReference type="SAM" id="MobiDB-lite"/>
    </source>
</evidence>
<organism evidence="2 3">
    <name type="scientific">Discostella pseudostelligera</name>
    <dbReference type="NCBI Taxonomy" id="259834"/>
    <lineage>
        <taxon>Eukaryota</taxon>
        <taxon>Sar</taxon>
        <taxon>Stramenopiles</taxon>
        <taxon>Ochrophyta</taxon>
        <taxon>Bacillariophyta</taxon>
        <taxon>Coscinodiscophyceae</taxon>
        <taxon>Thalassiosirophycidae</taxon>
        <taxon>Stephanodiscales</taxon>
        <taxon>Stephanodiscaceae</taxon>
        <taxon>Discostella</taxon>
    </lineage>
</organism>
<dbReference type="EMBL" id="JALLBG020000046">
    <property type="protein sequence ID" value="KAL3770039.1"/>
    <property type="molecule type" value="Genomic_DNA"/>
</dbReference>
<proteinExistence type="predicted"/>
<gene>
    <name evidence="2" type="ORF">ACHAWU_005866</name>
</gene>
<protein>
    <submittedName>
        <fullName evidence="2">Uncharacterized protein</fullName>
    </submittedName>
</protein>
<feature type="compositionally biased region" description="Low complexity" evidence="1">
    <location>
        <begin position="1"/>
        <end position="12"/>
    </location>
</feature>
<feature type="compositionally biased region" description="Basic residues" evidence="1">
    <location>
        <begin position="13"/>
        <end position="25"/>
    </location>
</feature>
<dbReference type="Proteomes" id="UP001530293">
    <property type="component" value="Unassembled WGS sequence"/>
</dbReference>
<feature type="region of interest" description="Disordered" evidence="1">
    <location>
        <begin position="1"/>
        <end position="26"/>
    </location>
</feature>
<keyword evidence="3" id="KW-1185">Reference proteome</keyword>
<evidence type="ECO:0000313" key="2">
    <source>
        <dbReference type="EMBL" id="KAL3770039.1"/>
    </source>
</evidence>
<evidence type="ECO:0000313" key="3">
    <source>
        <dbReference type="Proteomes" id="UP001530293"/>
    </source>
</evidence>
<reference evidence="2 3" key="1">
    <citation type="submission" date="2024-10" db="EMBL/GenBank/DDBJ databases">
        <title>Updated reference genomes for cyclostephanoid diatoms.</title>
        <authorList>
            <person name="Roberts W.R."/>
            <person name="Alverson A.J."/>
        </authorList>
    </citation>
    <scope>NUCLEOTIDE SEQUENCE [LARGE SCALE GENOMIC DNA]</scope>
    <source>
        <strain evidence="2 3">AJA232-27</strain>
    </source>
</reference>
<name>A0ABD3N335_9STRA</name>
<accession>A0ABD3N335</accession>
<dbReference type="AlphaFoldDB" id="A0ABD3N335"/>
<sequence length="699" mass="77724">MKSSPLLPLAPSSRRRTTSSRRSKSWQRNGTVLNLMALSIALSYLFSCHAFHSASSLWSSPTPRISAAAPKLMRTMSNMIPHGRKFRATAVAVQGQKAHDEMEQGGFSRNTALCCSNSRLFPQKMSPARRRVHPLTRMMMATNDSAPVTDNDQSNRPLHVKVWHSLRNILARLWSLLLRPYKLLKSLILARDKEVTVDTKMEVDAVVVTEPEQLATEIATEAEPTVSQVEVVVEKQERKSSENTKVTSSGKEVADGLPTTRHRAATTAAVDLTGNWTLIVDDTFTSQYENYLRKLGQPMLVRTVAQTVIGSTKEETIQSDDGQKLFIRGMNVRGSWERLLEASEQIAEESDDAMSDLSMNLAVVQGHELKPMVTADGDNVAVASWWENNGTVHHSWVVGVHKYGGGDFENKRYLKDNGNILVCESTFHPRELDGEGGQGQAREKASVTWRFLREGAIYGDAAVEFPSIFDVLTKDEKEQSAKATSVTETVVESILPTEDAVVQEKAKQPGVWVRPSGARWAIAAPGVDLSGKWKLIINEQFKHEYDEFLKSLGQPLIVRGAAVVMIGNTREETKQSDGGRSLYIRGVNAKGVWERTLASSGSDCETNTFESVRVPVVTADSEKVLAESWWEEEGTVHVCWTYDVKRYGGGAFESRRYLENDGTVYVCESTFHPSDGREKSFLKWKFLREGAAFMPSDSS</sequence>